<dbReference type="Gene3D" id="2.30.29.240">
    <property type="match status" value="1"/>
</dbReference>
<comment type="caution">
    <text evidence="2">The sequence shown here is derived from an EMBL/GenBank/DDBJ whole genome shotgun (WGS) entry which is preliminary data.</text>
</comment>
<accession>A0A9J6E2H1</accession>
<reference evidence="2" key="2">
    <citation type="submission" date="2021-09" db="EMBL/GenBank/DDBJ databases">
        <authorList>
            <person name="Jia N."/>
            <person name="Wang J."/>
            <person name="Shi W."/>
            <person name="Du L."/>
            <person name="Sun Y."/>
            <person name="Zhan W."/>
            <person name="Jiang J."/>
            <person name="Wang Q."/>
            <person name="Zhang B."/>
            <person name="Ji P."/>
            <person name="Sakyi L.B."/>
            <person name="Cui X."/>
            <person name="Yuan T."/>
            <person name="Jiang B."/>
            <person name="Yang W."/>
            <person name="Lam T.T.-Y."/>
            <person name="Chang Q."/>
            <person name="Ding S."/>
            <person name="Wang X."/>
            <person name="Zhu J."/>
            <person name="Ruan X."/>
            <person name="Zhao L."/>
            <person name="Wei J."/>
            <person name="Que T."/>
            <person name="Du C."/>
            <person name="Cheng J."/>
            <person name="Dai P."/>
            <person name="Han X."/>
            <person name="Huang E."/>
            <person name="Gao Y."/>
            <person name="Liu J."/>
            <person name="Shao H."/>
            <person name="Ye R."/>
            <person name="Li L."/>
            <person name="Wei W."/>
            <person name="Wang X."/>
            <person name="Wang C."/>
            <person name="Huo Q."/>
            <person name="Li W."/>
            <person name="Guo W."/>
            <person name="Chen H."/>
            <person name="Chen S."/>
            <person name="Zhou L."/>
            <person name="Zhou L."/>
            <person name="Ni X."/>
            <person name="Tian J."/>
            <person name="Zhou Y."/>
            <person name="Sheng Y."/>
            <person name="Liu T."/>
            <person name="Pan Y."/>
            <person name="Xia L."/>
            <person name="Li J."/>
            <person name="Zhao F."/>
            <person name="Cao W."/>
        </authorList>
    </citation>
    <scope>NUCLEOTIDE SEQUENCE</scope>
    <source>
        <strain evidence="2">Rmic-2018</strain>
        <tissue evidence="2">Larvae</tissue>
    </source>
</reference>
<keyword evidence="1" id="KW-0812">Transmembrane</keyword>
<name>A0A9J6E2H1_RHIMP</name>
<dbReference type="Proteomes" id="UP000821866">
    <property type="component" value="Chromosome 4"/>
</dbReference>
<evidence type="ECO:0000313" key="3">
    <source>
        <dbReference type="Proteomes" id="UP000821866"/>
    </source>
</evidence>
<gene>
    <name evidence="2" type="ORF">HPB51_017642</name>
</gene>
<dbReference type="EMBL" id="JABSTU010000006">
    <property type="protein sequence ID" value="KAH8028516.1"/>
    <property type="molecule type" value="Genomic_DNA"/>
</dbReference>
<dbReference type="AlphaFoldDB" id="A0A9J6E2H1"/>
<keyword evidence="1" id="KW-1133">Transmembrane helix</keyword>
<proteinExistence type="predicted"/>
<evidence type="ECO:0000256" key="1">
    <source>
        <dbReference type="SAM" id="Phobius"/>
    </source>
</evidence>
<keyword evidence="1" id="KW-0472">Membrane</keyword>
<organism evidence="2 3">
    <name type="scientific">Rhipicephalus microplus</name>
    <name type="common">Cattle tick</name>
    <name type="synonym">Boophilus microplus</name>
    <dbReference type="NCBI Taxonomy" id="6941"/>
    <lineage>
        <taxon>Eukaryota</taxon>
        <taxon>Metazoa</taxon>
        <taxon>Ecdysozoa</taxon>
        <taxon>Arthropoda</taxon>
        <taxon>Chelicerata</taxon>
        <taxon>Arachnida</taxon>
        <taxon>Acari</taxon>
        <taxon>Parasitiformes</taxon>
        <taxon>Ixodida</taxon>
        <taxon>Ixodoidea</taxon>
        <taxon>Ixodidae</taxon>
        <taxon>Rhipicephalinae</taxon>
        <taxon>Rhipicephalus</taxon>
        <taxon>Boophilus</taxon>
    </lineage>
</organism>
<reference evidence="2" key="1">
    <citation type="journal article" date="2020" name="Cell">
        <title>Large-Scale Comparative Analyses of Tick Genomes Elucidate Their Genetic Diversity and Vector Capacities.</title>
        <authorList>
            <consortium name="Tick Genome and Microbiome Consortium (TIGMIC)"/>
            <person name="Jia N."/>
            <person name="Wang J."/>
            <person name="Shi W."/>
            <person name="Du L."/>
            <person name="Sun Y."/>
            <person name="Zhan W."/>
            <person name="Jiang J.F."/>
            <person name="Wang Q."/>
            <person name="Zhang B."/>
            <person name="Ji P."/>
            <person name="Bell-Sakyi L."/>
            <person name="Cui X.M."/>
            <person name="Yuan T.T."/>
            <person name="Jiang B.G."/>
            <person name="Yang W.F."/>
            <person name="Lam T.T."/>
            <person name="Chang Q.C."/>
            <person name="Ding S.J."/>
            <person name="Wang X.J."/>
            <person name="Zhu J.G."/>
            <person name="Ruan X.D."/>
            <person name="Zhao L."/>
            <person name="Wei J.T."/>
            <person name="Ye R.Z."/>
            <person name="Que T.C."/>
            <person name="Du C.H."/>
            <person name="Zhou Y.H."/>
            <person name="Cheng J.X."/>
            <person name="Dai P.F."/>
            <person name="Guo W.B."/>
            <person name="Han X.H."/>
            <person name="Huang E.J."/>
            <person name="Li L.F."/>
            <person name="Wei W."/>
            <person name="Gao Y.C."/>
            <person name="Liu J.Z."/>
            <person name="Shao H.Z."/>
            <person name="Wang X."/>
            <person name="Wang C.C."/>
            <person name="Yang T.C."/>
            <person name="Huo Q.B."/>
            <person name="Li W."/>
            <person name="Chen H.Y."/>
            <person name="Chen S.E."/>
            <person name="Zhou L.G."/>
            <person name="Ni X.B."/>
            <person name="Tian J.H."/>
            <person name="Sheng Y."/>
            <person name="Liu T."/>
            <person name="Pan Y.S."/>
            <person name="Xia L.Y."/>
            <person name="Li J."/>
            <person name="Zhao F."/>
            <person name="Cao W.C."/>
        </authorList>
    </citation>
    <scope>NUCLEOTIDE SEQUENCE</scope>
    <source>
        <strain evidence="2">Rmic-2018</strain>
    </source>
</reference>
<evidence type="ECO:0000313" key="2">
    <source>
        <dbReference type="EMBL" id="KAH8028516.1"/>
    </source>
</evidence>
<keyword evidence="3" id="KW-1185">Reference proteome</keyword>
<feature type="transmembrane region" description="Helical" evidence="1">
    <location>
        <begin position="85"/>
        <end position="103"/>
    </location>
</feature>
<protein>
    <submittedName>
        <fullName evidence="2">Uncharacterized protein</fullName>
    </submittedName>
</protein>
<sequence length="113" mass="12317">MSTVVTFCNAMSAGDTATAKVWQAGLRSITNNIKANNVCPATCLEKQKKVMQSVYVHKSFLGIALSSKKPLCKGKTSGYISRSRLWLACNVIVHICFVTILARPNLLDDLGVR</sequence>